<evidence type="ECO:0000313" key="4">
    <source>
        <dbReference type="EMBL" id="MBM7036374.1"/>
    </source>
</evidence>
<keyword evidence="1" id="KW-1133">Transmembrane helix</keyword>
<name>A0ABS2HJZ9_9VIBR</name>
<evidence type="ECO:0000259" key="2">
    <source>
        <dbReference type="PROSITE" id="PS50839"/>
    </source>
</evidence>
<keyword evidence="5" id="KW-1185">Reference proteome</keyword>
<reference evidence="4 5" key="1">
    <citation type="submission" date="2021-02" db="EMBL/GenBank/DDBJ databases">
        <authorList>
            <person name="Park J.-S."/>
        </authorList>
    </citation>
    <scope>NUCLEOTIDE SEQUENCE [LARGE SCALE GENOMIC DNA]</scope>
    <source>
        <strain evidence="4 5">188UL20-2</strain>
    </source>
</reference>
<feature type="domain" description="CHASE" evidence="2">
    <location>
        <begin position="111"/>
        <end position="205"/>
    </location>
</feature>
<dbReference type="RefSeq" id="WP_205157941.1">
    <property type="nucleotide sequence ID" value="NZ_JAFEUM010000002.1"/>
</dbReference>
<keyword evidence="1" id="KW-0812">Transmembrane</keyword>
<evidence type="ECO:0000313" key="5">
    <source>
        <dbReference type="Proteomes" id="UP000809621"/>
    </source>
</evidence>
<gene>
    <name evidence="4" type="ORF">JQC93_08090</name>
</gene>
<feature type="transmembrane region" description="Helical" evidence="1">
    <location>
        <begin position="6"/>
        <end position="27"/>
    </location>
</feature>
<dbReference type="CDD" id="cd01949">
    <property type="entry name" value="GGDEF"/>
    <property type="match status" value="1"/>
</dbReference>
<dbReference type="NCBIfam" id="TIGR00254">
    <property type="entry name" value="GGDEF"/>
    <property type="match status" value="1"/>
</dbReference>
<dbReference type="Proteomes" id="UP000809621">
    <property type="component" value="Unassembled WGS sequence"/>
</dbReference>
<dbReference type="PROSITE" id="PS50839">
    <property type="entry name" value="CHASE"/>
    <property type="match status" value="1"/>
</dbReference>
<dbReference type="PROSITE" id="PS50887">
    <property type="entry name" value="GGDEF"/>
    <property type="match status" value="1"/>
</dbReference>
<feature type="domain" description="GGDEF" evidence="3">
    <location>
        <begin position="323"/>
        <end position="455"/>
    </location>
</feature>
<evidence type="ECO:0000256" key="1">
    <source>
        <dbReference type="SAM" id="Phobius"/>
    </source>
</evidence>
<sequence>MNDTVTYFRWFMRMLFILLIVVAVIIIEQMQYAAYQSNKQDKLNAATITLQSVSARFETLITNEILRASRLTNYIVVAQNSSQQHWQTLAESMLRDSQILRTVIIAPHDRVATVYPMANSQQYVGMRLPFSPSHWPGVLTAQINQAPVLNGPMRTNMSSEVLILRLPVYIDPPDNDRYWGGLSLELDWNVLLEQAGVLALTDEYQIAIYSDDYGIDKKKPVYGELIDHSDASQEIYFPLNQWRIESRKIQTNLHWDIWNSYAKIRLIGYAILALLCIAFIMIYRLYRTANRQSLQDDLTQLPNRRYLMYTLNQLADHATRTNSVFTVLNIDLNKFKAINDTYGHSAGDKVLLAAANRLKSGLRGTDVVARVGGDEFIALIPRVGLESDVDIIIKNLKDRLETEPVHLDENVKSAKQVTISCSFGYAIFNKDSKDIDVLLRKADEKMYQVKHQDPN</sequence>
<dbReference type="Gene3D" id="3.30.70.270">
    <property type="match status" value="1"/>
</dbReference>
<comment type="caution">
    <text evidence="4">The sequence shown here is derived from an EMBL/GenBank/DDBJ whole genome shotgun (WGS) entry which is preliminary data.</text>
</comment>
<dbReference type="InterPro" id="IPR052163">
    <property type="entry name" value="DGC-Regulatory_Protein"/>
</dbReference>
<keyword evidence="1" id="KW-0472">Membrane</keyword>
<dbReference type="SMART" id="SM01079">
    <property type="entry name" value="CHASE"/>
    <property type="match status" value="1"/>
</dbReference>
<organism evidence="4 5">
    <name type="scientific">Vibrio ulleungensis</name>
    <dbReference type="NCBI Taxonomy" id="2807619"/>
    <lineage>
        <taxon>Bacteria</taxon>
        <taxon>Pseudomonadati</taxon>
        <taxon>Pseudomonadota</taxon>
        <taxon>Gammaproteobacteria</taxon>
        <taxon>Vibrionales</taxon>
        <taxon>Vibrionaceae</taxon>
        <taxon>Vibrio</taxon>
    </lineage>
</organism>
<dbReference type="Pfam" id="PF00990">
    <property type="entry name" value="GGDEF"/>
    <property type="match status" value="1"/>
</dbReference>
<dbReference type="SMART" id="SM00267">
    <property type="entry name" value="GGDEF"/>
    <property type="match status" value="1"/>
</dbReference>
<protein>
    <submittedName>
        <fullName evidence="4">Sensor domain-containing diguanylate cyclase</fullName>
    </submittedName>
</protein>
<dbReference type="EMBL" id="JAFEUM010000002">
    <property type="protein sequence ID" value="MBM7036374.1"/>
    <property type="molecule type" value="Genomic_DNA"/>
</dbReference>
<dbReference type="InterPro" id="IPR006189">
    <property type="entry name" value="CHASE_dom"/>
</dbReference>
<dbReference type="InterPro" id="IPR000160">
    <property type="entry name" value="GGDEF_dom"/>
</dbReference>
<feature type="transmembrane region" description="Helical" evidence="1">
    <location>
        <begin position="266"/>
        <end position="286"/>
    </location>
</feature>
<evidence type="ECO:0000259" key="3">
    <source>
        <dbReference type="PROSITE" id="PS50887"/>
    </source>
</evidence>
<dbReference type="InterPro" id="IPR043128">
    <property type="entry name" value="Rev_trsase/Diguanyl_cyclase"/>
</dbReference>
<dbReference type="SUPFAM" id="SSF55073">
    <property type="entry name" value="Nucleotide cyclase"/>
    <property type="match status" value="1"/>
</dbReference>
<dbReference type="InterPro" id="IPR029787">
    <property type="entry name" value="Nucleotide_cyclase"/>
</dbReference>
<dbReference type="PANTHER" id="PTHR46663">
    <property type="entry name" value="DIGUANYLATE CYCLASE DGCT-RELATED"/>
    <property type="match status" value="1"/>
</dbReference>
<proteinExistence type="predicted"/>
<accession>A0ABS2HJZ9</accession>
<dbReference type="PANTHER" id="PTHR46663:SF2">
    <property type="entry name" value="GGDEF DOMAIN-CONTAINING PROTEIN"/>
    <property type="match status" value="1"/>
</dbReference>